<sequence length="136" mass="14581">MTIQRPVVAVVDDDESVRESLSELLRELGFAVAAFASAEAILASGYIDQAHCLVLDIDMPGMSGCDLQRELQRRGHNIPIVFMSAHADDVLCPQVLEQGAVACLCKPFSDIVLLEAIHAALGGAVIGDRNDTGHRQ</sequence>
<proteinExistence type="predicted"/>
<dbReference type="AlphaFoldDB" id="A0A2U3I2N9"/>
<keyword evidence="1 2" id="KW-0597">Phosphoprotein</keyword>
<evidence type="ECO:0000256" key="2">
    <source>
        <dbReference type="PROSITE-ProRule" id="PRU00169"/>
    </source>
</evidence>
<evidence type="ECO:0000256" key="1">
    <source>
        <dbReference type="ARBA" id="ARBA00022553"/>
    </source>
</evidence>
<dbReference type="InterPro" id="IPR001789">
    <property type="entry name" value="Sig_transdc_resp-reg_receiver"/>
</dbReference>
<evidence type="ECO:0000259" key="3">
    <source>
        <dbReference type="PROSITE" id="PS50110"/>
    </source>
</evidence>
<dbReference type="SMART" id="SM00448">
    <property type="entry name" value="REC"/>
    <property type="match status" value="1"/>
</dbReference>
<dbReference type="RefSeq" id="WP_106854112.1">
    <property type="nucleotide sequence ID" value="NZ_OGTP01000004.1"/>
</dbReference>
<dbReference type="SUPFAM" id="SSF52172">
    <property type="entry name" value="CheY-like"/>
    <property type="match status" value="1"/>
</dbReference>
<reference evidence="5" key="1">
    <citation type="submission" date="2018-01" db="EMBL/GenBank/DDBJ databases">
        <authorList>
            <person name="Peeters C."/>
        </authorList>
    </citation>
    <scope>NUCLEOTIDE SEQUENCE [LARGE SCALE GENOMIC DNA]</scope>
</reference>
<dbReference type="Gene3D" id="3.40.50.2300">
    <property type="match status" value="1"/>
</dbReference>
<dbReference type="InterPro" id="IPR011006">
    <property type="entry name" value="CheY-like_superfamily"/>
</dbReference>
<name>A0A2U3I2N9_9BURK</name>
<feature type="domain" description="Response regulatory" evidence="3">
    <location>
        <begin position="7"/>
        <end position="121"/>
    </location>
</feature>
<evidence type="ECO:0000313" key="4">
    <source>
        <dbReference type="EMBL" id="SPB14392.1"/>
    </source>
</evidence>
<dbReference type="InterPro" id="IPR050595">
    <property type="entry name" value="Bact_response_regulator"/>
</dbReference>
<protein>
    <submittedName>
        <fullName evidence="4">Transcriptional regulator</fullName>
    </submittedName>
</protein>
<dbReference type="GO" id="GO:0000160">
    <property type="term" value="P:phosphorelay signal transduction system"/>
    <property type="evidence" value="ECO:0007669"/>
    <property type="project" value="InterPro"/>
</dbReference>
<gene>
    <name evidence="4" type="ORF">NOV72_01634</name>
</gene>
<evidence type="ECO:0000313" key="5">
    <source>
        <dbReference type="Proteomes" id="UP000238169"/>
    </source>
</evidence>
<dbReference type="PROSITE" id="PS50110">
    <property type="entry name" value="RESPONSE_REGULATORY"/>
    <property type="match status" value="1"/>
</dbReference>
<keyword evidence="5" id="KW-1185">Reference proteome</keyword>
<dbReference type="PANTHER" id="PTHR44591">
    <property type="entry name" value="STRESS RESPONSE REGULATOR PROTEIN 1"/>
    <property type="match status" value="1"/>
</dbReference>
<organism evidence="4 5">
    <name type="scientific">Caballeronia novacaledonica</name>
    <dbReference type="NCBI Taxonomy" id="1544861"/>
    <lineage>
        <taxon>Bacteria</taxon>
        <taxon>Pseudomonadati</taxon>
        <taxon>Pseudomonadota</taxon>
        <taxon>Betaproteobacteria</taxon>
        <taxon>Burkholderiales</taxon>
        <taxon>Burkholderiaceae</taxon>
        <taxon>Caballeronia</taxon>
    </lineage>
</organism>
<dbReference type="OrthoDB" id="9103936at2"/>
<accession>A0A2U3I2N9</accession>
<dbReference type="Proteomes" id="UP000238169">
    <property type="component" value="Unassembled WGS sequence"/>
</dbReference>
<feature type="modified residue" description="4-aspartylphosphate" evidence="2">
    <location>
        <position position="56"/>
    </location>
</feature>
<dbReference type="Pfam" id="PF00072">
    <property type="entry name" value="Response_reg"/>
    <property type="match status" value="1"/>
</dbReference>
<dbReference type="PANTHER" id="PTHR44591:SF25">
    <property type="entry name" value="CHEMOTAXIS TWO-COMPONENT RESPONSE REGULATOR"/>
    <property type="match status" value="1"/>
</dbReference>
<dbReference type="EMBL" id="OGTP01000004">
    <property type="protein sequence ID" value="SPB14392.1"/>
    <property type="molecule type" value="Genomic_DNA"/>
</dbReference>